<organism evidence="8 9">
    <name type="scientific">Frateuria terrea</name>
    <dbReference type="NCBI Taxonomy" id="529704"/>
    <lineage>
        <taxon>Bacteria</taxon>
        <taxon>Pseudomonadati</taxon>
        <taxon>Pseudomonadota</taxon>
        <taxon>Gammaproteobacteria</taxon>
        <taxon>Lysobacterales</taxon>
        <taxon>Rhodanobacteraceae</taxon>
        <taxon>Frateuria</taxon>
    </lineage>
</organism>
<evidence type="ECO:0000313" key="8">
    <source>
        <dbReference type="EMBL" id="SEJ45674.1"/>
    </source>
</evidence>
<dbReference type="Proteomes" id="UP000199420">
    <property type="component" value="Unassembled WGS sequence"/>
</dbReference>
<dbReference type="RefSeq" id="WP_091340079.1">
    <property type="nucleotide sequence ID" value="NZ_FNYC01000008.1"/>
</dbReference>
<dbReference type="EMBL" id="FNYC01000008">
    <property type="protein sequence ID" value="SEJ45674.1"/>
    <property type="molecule type" value="Genomic_DNA"/>
</dbReference>
<evidence type="ECO:0000256" key="3">
    <source>
        <dbReference type="ARBA" id="ARBA00022692"/>
    </source>
</evidence>
<dbReference type="PANTHER" id="PTHR30250">
    <property type="entry name" value="PST FAMILY PREDICTED COLANIC ACID TRANSPORTER"/>
    <property type="match status" value="1"/>
</dbReference>
<feature type="region of interest" description="Disordered" evidence="6">
    <location>
        <begin position="458"/>
        <end position="477"/>
    </location>
</feature>
<dbReference type="InterPro" id="IPR006311">
    <property type="entry name" value="TAT_signal"/>
</dbReference>
<dbReference type="OrthoDB" id="9791827at2"/>
<proteinExistence type="predicted"/>
<feature type="transmembrane region" description="Helical" evidence="7">
    <location>
        <begin position="321"/>
        <end position="342"/>
    </location>
</feature>
<dbReference type="InterPro" id="IPR029465">
    <property type="entry name" value="ATPgrasp_TupA"/>
</dbReference>
<dbReference type="GO" id="GO:0005886">
    <property type="term" value="C:plasma membrane"/>
    <property type="evidence" value="ECO:0007669"/>
    <property type="project" value="UniProtKB-SubCell"/>
</dbReference>
<evidence type="ECO:0000256" key="4">
    <source>
        <dbReference type="ARBA" id="ARBA00022989"/>
    </source>
</evidence>
<dbReference type="Pfam" id="PF14305">
    <property type="entry name" value="ATPgrasp_TupA"/>
    <property type="match status" value="1"/>
</dbReference>
<feature type="transmembrane region" description="Helical" evidence="7">
    <location>
        <begin position="69"/>
        <end position="96"/>
    </location>
</feature>
<keyword evidence="5 7" id="KW-0472">Membrane</keyword>
<feature type="transmembrane region" description="Helical" evidence="7">
    <location>
        <begin position="362"/>
        <end position="386"/>
    </location>
</feature>
<feature type="transmembrane region" description="Helical" evidence="7">
    <location>
        <begin position="393"/>
        <end position="414"/>
    </location>
</feature>
<keyword evidence="2" id="KW-1003">Cell membrane</keyword>
<dbReference type="InterPro" id="IPR050833">
    <property type="entry name" value="Poly_Biosynth_Transport"/>
</dbReference>
<dbReference type="Pfam" id="PF13440">
    <property type="entry name" value="Polysacc_synt_3"/>
    <property type="match status" value="1"/>
</dbReference>
<evidence type="ECO:0000256" key="2">
    <source>
        <dbReference type="ARBA" id="ARBA00022475"/>
    </source>
</evidence>
<evidence type="ECO:0000256" key="1">
    <source>
        <dbReference type="ARBA" id="ARBA00004651"/>
    </source>
</evidence>
<feature type="transmembrane region" description="Helical" evidence="7">
    <location>
        <begin position="200"/>
        <end position="220"/>
    </location>
</feature>
<dbReference type="SUPFAM" id="SSF56059">
    <property type="entry name" value="Glutathione synthetase ATP-binding domain-like"/>
    <property type="match status" value="1"/>
</dbReference>
<evidence type="ECO:0000256" key="7">
    <source>
        <dbReference type="SAM" id="Phobius"/>
    </source>
</evidence>
<accession>A0A1H6Z0Z0</accession>
<keyword evidence="9" id="KW-1185">Reference proteome</keyword>
<keyword evidence="4 7" id="KW-1133">Transmembrane helix</keyword>
<evidence type="ECO:0000256" key="5">
    <source>
        <dbReference type="ARBA" id="ARBA00023136"/>
    </source>
</evidence>
<feature type="transmembrane region" description="Helical" evidence="7">
    <location>
        <begin position="146"/>
        <end position="163"/>
    </location>
</feature>
<dbReference type="PROSITE" id="PS51318">
    <property type="entry name" value="TAT"/>
    <property type="match status" value="1"/>
</dbReference>
<keyword evidence="3 7" id="KW-0812">Transmembrane</keyword>
<dbReference type="PANTHER" id="PTHR30250:SF28">
    <property type="entry name" value="POLYSACCHARIDE BIOSYNTHESIS PROTEIN"/>
    <property type="match status" value="1"/>
</dbReference>
<comment type="subcellular location">
    <subcellularLocation>
        <location evidence="1">Cell membrane</location>
        <topology evidence="1">Multi-pass membrane protein</topology>
    </subcellularLocation>
</comment>
<reference evidence="8 9" key="1">
    <citation type="submission" date="2016-10" db="EMBL/GenBank/DDBJ databases">
        <authorList>
            <person name="de Groot N.N."/>
        </authorList>
    </citation>
    <scope>NUCLEOTIDE SEQUENCE [LARGE SCALE GENOMIC DNA]</scope>
    <source>
        <strain evidence="8 9">DSM 26515</strain>
    </source>
</reference>
<name>A0A1H6Z0Z0_9GAMM</name>
<feature type="transmembrane region" description="Helical" evidence="7">
    <location>
        <begin position="108"/>
        <end position="134"/>
    </location>
</feature>
<gene>
    <name evidence="8" type="ORF">SAMN04487997_3445</name>
</gene>
<evidence type="ECO:0000313" key="9">
    <source>
        <dbReference type="Proteomes" id="UP000199420"/>
    </source>
</evidence>
<evidence type="ECO:0000256" key="6">
    <source>
        <dbReference type="SAM" id="MobiDB-lite"/>
    </source>
</evidence>
<protein>
    <submittedName>
        <fullName evidence="8">Membrane protein involved in the export of O-antigen and teichoic acid</fullName>
    </submittedName>
</protein>
<feature type="transmembrane region" description="Helical" evidence="7">
    <location>
        <begin position="420"/>
        <end position="442"/>
    </location>
</feature>
<feature type="transmembrane region" description="Helical" evidence="7">
    <location>
        <begin position="41"/>
        <end position="63"/>
    </location>
</feature>
<sequence>MTSKPGLAMQTSAAGRPITSAVPGWRHHLYRLSRSRFLRNVAAVATGTAAAQAVTVACAPLIARQYGPAAFGVLGSFTALLGVIGPIAALSYPIAIVLPARESDARGLAWLSVAIALTSSVLVELAVFVVGGPLVRLLQLEAIEPFLPWLGPAMFLAACLQVVEQWRIRTKQFTLTARVAVLQSLLMNGAKAVAGFVQPLAATLVVLATLGNGLYATMLASGMRGSLFRRAGPGQTSLRELACRHRDFALYRAPQIGLNAAAQGLPVVMLASLFGTSAAGFYTLARTVLSMPFRLIGKAVSDVFYPRFTEAARHGADLRRLLLKGTGLLAVAGIVPFGLVAVSGPSLFRWVFGAAWAPTGEYARWLAIWLFFGFLNRPSVAAIATLSLQGFYLVYEIGSVVLRAAAIYAGFAWFHSDVAAVAGFSLAGAVLNAALISATLACSGGSRASVTAGLAVPGSAADDAPRHDKASMTTTQRSSTREKLAGLLAYLPDPIFYQYRYFITHRRLCNFRRPRYFSEKIFHRMRHPRPFFSRLADKLAARGYIADRVGERYLVPLYHSCERVCVDTFDRLPDTFVMKSNHSAGQVYVVHDKRQEDLEALATLANSWLDGGVTVRKREKHYRAIPPRILFEKALLEDGNPPDDYKFNVFNPGGERAPFVFIQYMRGRFVHLTQDLFLADWSPAPFKLQNQKCHGALSPRPPLLEEMLKLATTLAEPLGYLRVDFYVHDGRIYIGELTLTPGAGYYVFAPRDWDLWLGQRFGWPEGPTSDSASRGNRSSRDYAAIAGTVEGQ</sequence>
<dbReference type="STRING" id="529704.SAMN02927913_3497"/>
<dbReference type="AlphaFoldDB" id="A0A1H6Z0Z0"/>